<feature type="region of interest" description="Disordered" evidence="1">
    <location>
        <begin position="632"/>
        <end position="667"/>
    </location>
</feature>
<dbReference type="OrthoDB" id="312874at2759"/>
<name>A0A0D0CYE9_9AGAR</name>
<keyword evidence="2" id="KW-0812">Transmembrane</keyword>
<keyword evidence="2" id="KW-0472">Membrane</keyword>
<feature type="compositionally biased region" description="Acidic residues" evidence="1">
    <location>
        <begin position="333"/>
        <end position="342"/>
    </location>
</feature>
<dbReference type="Pfam" id="PF17667">
    <property type="entry name" value="Pkinase_fungal"/>
    <property type="match status" value="1"/>
</dbReference>
<dbReference type="AlphaFoldDB" id="A0A0D0CYE9"/>
<evidence type="ECO:0000256" key="2">
    <source>
        <dbReference type="SAM" id="Phobius"/>
    </source>
</evidence>
<keyword evidence="5" id="KW-1185">Reference proteome</keyword>
<protein>
    <recommendedName>
        <fullName evidence="3">Fungal-type protein kinase domain-containing protein</fullName>
    </recommendedName>
</protein>
<feature type="compositionally biased region" description="Basic and acidic residues" evidence="1">
    <location>
        <begin position="643"/>
        <end position="657"/>
    </location>
</feature>
<dbReference type="EMBL" id="KN834771">
    <property type="protein sequence ID" value="KIK61383.1"/>
    <property type="molecule type" value="Genomic_DNA"/>
</dbReference>
<dbReference type="SUPFAM" id="SSF56112">
    <property type="entry name" value="Protein kinase-like (PK-like)"/>
    <property type="match status" value="1"/>
</dbReference>
<dbReference type="InterPro" id="IPR011009">
    <property type="entry name" value="Kinase-like_dom_sf"/>
</dbReference>
<dbReference type="HOGENOM" id="CLU_011584_1_1_1"/>
<evidence type="ECO:0000313" key="4">
    <source>
        <dbReference type="EMBL" id="KIK61383.1"/>
    </source>
</evidence>
<accession>A0A0D0CYE9</accession>
<evidence type="ECO:0000256" key="1">
    <source>
        <dbReference type="SAM" id="MobiDB-lite"/>
    </source>
</evidence>
<feature type="region of interest" description="Disordered" evidence="1">
    <location>
        <begin position="286"/>
        <end position="361"/>
    </location>
</feature>
<feature type="transmembrane region" description="Helical" evidence="2">
    <location>
        <begin position="672"/>
        <end position="697"/>
    </location>
</feature>
<evidence type="ECO:0000259" key="3">
    <source>
        <dbReference type="Pfam" id="PF17667"/>
    </source>
</evidence>
<proteinExistence type="predicted"/>
<feature type="compositionally biased region" description="Low complexity" evidence="1">
    <location>
        <begin position="298"/>
        <end position="309"/>
    </location>
</feature>
<gene>
    <name evidence="4" type="ORF">GYMLUDRAFT_243561</name>
</gene>
<sequence length="702" mass="80310">MVPEVGLEWFFDNVLPQLPEGVKMEKVIEELKKDNALNDHGWTQFPVDPKKERRHEDLVFAQLEPIFEAVVRAVKTINPSLTQQFALLVKPKTAPKSERRSNTKPDNCFIPVTVDERIKVDSTYRRKTKRRRKNLLPLGTMGWVLTTEPCDYLKDCERLIHLFIAFAYSSRTALGWDPTVECINTPDLSKGEKRRYKIKIGDRVFTILATLADYAAESPVSRATRAWLFDEDRPAEHEVREALPEDVKREREEEDVDGRVDTANDMMNGKVSFIFSQFSLKIVPPTDPRRQSYHPSRSHTVSSTSSYPPTNFPFPLPELTNVSELEANAQSSEDSDLDEDSPSSDGSESSDTGKNEHEEAEKDNLKAIVIRRKYHYCIVFEEHGSTLYQERSLLNVYVTLVDLLSALQIIHRSNWVHSDINCGNVYGFLDTSGQPRGILEYAKHVMELQEHPLRTGTPDLMAIESITAEWYFLPRKRFVGQISKPKPVVFSHNALHDLVSLWWLLVYILFNNDNAAKILKPDRANARNEKSKSLFGHVSQRHFRFEFFRDTRKMTVKEMGIHRSPGQVLQTVSDMADLLLSAYDNAEMPYFSIDQKALFIHETLSSFLEGPNRVTIQGIRLQAVELYKVQKPKPLPGESGARVNERKPERSRSHLSQDESEESSTDLDKDSLLSFGSFTHLLSLLIGLAFGLCFDAFRLLHV</sequence>
<feature type="domain" description="Fungal-type protein kinase" evidence="3">
    <location>
        <begin position="146"/>
        <end position="508"/>
    </location>
</feature>
<organism evidence="4 5">
    <name type="scientific">Collybiopsis luxurians FD-317 M1</name>
    <dbReference type="NCBI Taxonomy" id="944289"/>
    <lineage>
        <taxon>Eukaryota</taxon>
        <taxon>Fungi</taxon>
        <taxon>Dikarya</taxon>
        <taxon>Basidiomycota</taxon>
        <taxon>Agaricomycotina</taxon>
        <taxon>Agaricomycetes</taxon>
        <taxon>Agaricomycetidae</taxon>
        <taxon>Agaricales</taxon>
        <taxon>Marasmiineae</taxon>
        <taxon>Omphalotaceae</taxon>
        <taxon>Collybiopsis</taxon>
        <taxon>Collybiopsis luxurians</taxon>
    </lineage>
</organism>
<feature type="compositionally biased region" description="Basic and acidic residues" evidence="1">
    <location>
        <begin position="351"/>
        <end position="361"/>
    </location>
</feature>
<reference evidence="4 5" key="1">
    <citation type="submission" date="2014-04" db="EMBL/GenBank/DDBJ databases">
        <title>Evolutionary Origins and Diversification of the Mycorrhizal Mutualists.</title>
        <authorList>
            <consortium name="DOE Joint Genome Institute"/>
            <consortium name="Mycorrhizal Genomics Consortium"/>
            <person name="Kohler A."/>
            <person name="Kuo A."/>
            <person name="Nagy L.G."/>
            <person name="Floudas D."/>
            <person name="Copeland A."/>
            <person name="Barry K.W."/>
            <person name="Cichocki N."/>
            <person name="Veneault-Fourrey C."/>
            <person name="LaButti K."/>
            <person name="Lindquist E.A."/>
            <person name="Lipzen A."/>
            <person name="Lundell T."/>
            <person name="Morin E."/>
            <person name="Murat C."/>
            <person name="Riley R."/>
            <person name="Ohm R."/>
            <person name="Sun H."/>
            <person name="Tunlid A."/>
            <person name="Henrissat B."/>
            <person name="Grigoriev I.V."/>
            <person name="Hibbett D.S."/>
            <person name="Martin F."/>
        </authorList>
    </citation>
    <scope>NUCLEOTIDE SEQUENCE [LARGE SCALE GENOMIC DNA]</scope>
    <source>
        <strain evidence="4 5">FD-317 M1</strain>
    </source>
</reference>
<dbReference type="InterPro" id="IPR040976">
    <property type="entry name" value="Pkinase_fungal"/>
</dbReference>
<keyword evidence="2" id="KW-1133">Transmembrane helix</keyword>
<dbReference type="Proteomes" id="UP000053593">
    <property type="component" value="Unassembled WGS sequence"/>
</dbReference>
<evidence type="ECO:0000313" key="5">
    <source>
        <dbReference type="Proteomes" id="UP000053593"/>
    </source>
</evidence>